<accession>A0A941JQ94</accession>
<dbReference type="PANTHER" id="PTHR13697:SF52">
    <property type="entry name" value="ATP-DEPENDENT 6-PHOSPHOFRUCTOKINASE 3"/>
    <property type="match status" value="1"/>
</dbReference>
<dbReference type="Pfam" id="PF00365">
    <property type="entry name" value="PFK"/>
    <property type="match status" value="1"/>
</dbReference>
<dbReference type="EMBL" id="JADQBC010000083">
    <property type="protein sequence ID" value="MBR8828703.1"/>
    <property type="molecule type" value="Genomic_DNA"/>
</dbReference>
<comment type="caution">
    <text evidence="11">The sequence shown here is derived from an EMBL/GenBank/DDBJ whole genome shotgun (WGS) entry which is preliminary data.</text>
</comment>
<organism evidence="11 12">
    <name type="scientific">Gomphosphaeria aponina SAG 52.96 = DSM 107014</name>
    <dbReference type="NCBI Taxonomy" id="1521640"/>
    <lineage>
        <taxon>Bacteria</taxon>
        <taxon>Bacillati</taxon>
        <taxon>Cyanobacteriota</taxon>
        <taxon>Cyanophyceae</taxon>
        <taxon>Oscillatoriophycideae</taxon>
        <taxon>Chroococcales</taxon>
        <taxon>Gomphosphaeriaceae</taxon>
        <taxon>Gomphosphaeria</taxon>
    </lineage>
</organism>
<evidence type="ECO:0000256" key="5">
    <source>
        <dbReference type="ARBA" id="ARBA00022723"/>
    </source>
</evidence>
<evidence type="ECO:0000256" key="8">
    <source>
        <dbReference type="ARBA" id="ARBA00023152"/>
    </source>
</evidence>
<dbReference type="InterPro" id="IPR035966">
    <property type="entry name" value="PKF_sf"/>
</dbReference>
<dbReference type="GO" id="GO:0006002">
    <property type="term" value="P:fructose 6-phosphate metabolic process"/>
    <property type="evidence" value="ECO:0007669"/>
    <property type="project" value="InterPro"/>
</dbReference>
<comment type="pathway">
    <text evidence="2">Carbohydrate degradation; glycolysis; D-glyceraldehyde 3-phosphate and glycerone phosphate from D-glucose: step 3/4.</text>
</comment>
<dbReference type="SUPFAM" id="SSF53784">
    <property type="entry name" value="Phosphofructokinase"/>
    <property type="match status" value="1"/>
</dbReference>
<dbReference type="PANTHER" id="PTHR13697">
    <property type="entry name" value="PHOSPHOFRUCTOKINASE"/>
    <property type="match status" value="1"/>
</dbReference>
<evidence type="ECO:0000256" key="9">
    <source>
        <dbReference type="ARBA" id="ARBA00038478"/>
    </source>
</evidence>
<evidence type="ECO:0000256" key="4">
    <source>
        <dbReference type="ARBA" id="ARBA00022679"/>
    </source>
</evidence>
<evidence type="ECO:0000256" key="1">
    <source>
        <dbReference type="ARBA" id="ARBA00001946"/>
    </source>
</evidence>
<dbReference type="InterPro" id="IPR012003">
    <property type="entry name" value="ATP_PFK_prok-type"/>
</dbReference>
<evidence type="ECO:0000313" key="11">
    <source>
        <dbReference type="EMBL" id="MBR8828703.1"/>
    </source>
</evidence>
<dbReference type="GO" id="GO:0003872">
    <property type="term" value="F:6-phosphofructokinase activity"/>
    <property type="evidence" value="ECO:0007669"/>
    <property type="project" value="InterPro"/>
</dbReference>
<dbReference type="InterPro" id="IPR022953">
    <property type="entry name" value="ATP_PFK"/>
</dbReference>
<evidence type="ECO:0000256" key="3">
    <source>
        <dbReference type="ARBA" id="ARBA00022490"/>
    </source>
</evidence>
<dbReference type="InterPro" id="IPR000023">
    <property type="entry name" value="Phosphofructokinase_dom"/>
</dbReference>
<feature type="domain" description="Phosphofructokinase" evidence="10">
    <location>
        <begin position="6"/>
        <end position="324"/>
    </location>
</feature>
<comment type="similarity">
    <text evidence="9">Belongs to the phosphofructokinase type A (PFKA) family.</text>
</comment>
<evidence type="ECO:0000259" key="10">
    <source>
        <dbReference type="Pfam" id="PF00365"/>
    </source>
</evidence>
<dbReference type="GO" id="GO:0016208">
    <property type="term" value="F:AMP binding"/>
    <property type="evidence" value="ECO:0007669"/>
    <property type="project" value="TreeGrafter"/>
</dbReference>
<dbReference type="Gene3D" id="3.40.50.460">
    <property type="entry name" value="Phosphofructokinase domain"/>
    <property type="match status" value="1"/>
</dbReference>
<dbReference type="GO" id="GO:0070095">
    <property type="term" value="F:fructose-6-phosphate binding"/>
    <property type="evidence" value="ECO:0007669"/>
    <property type="project" value="TreeGrafter"/>
</dbReference>
<dbReference type="GO" id="GO:0042802">
    <property type="term" value="F:identical protein binding"/>
    <property type="evidence" value="ECO:0007669"/>
    <property type="project" value="TreeGrafter"/>
</dbReference>
<dbReference type="GO" id="GO:0030388">
    <property type="term" value="P:fructose 1,6-bisphosphate metabolic process"/>
    <property type="evidence" value="ECO:0007669"/>
    <property type="project" value="TreeGrafter"/>
</dbReference>
<evidence type="ECO:0000256" key="6">
    <source>
        <dbReference type="ARBA" id="ARBA00022777"/>
    </source>
</evidence>
<sequence length="385" mass="42196">MSKKKRIGILTSGGDCPGLNAIIRAVVRCATRKGWEVYGIPYSTDGFINLVKGKCQPEELRLYDHGYDIPGVLRGLDVLQFLSGSILGSLSKGHPGNSEIAKDIMEGYQLLELDALISIGGDGSMDIIYDLAKQGGWNLIVVPKTIDNDVAFTERSVGFETAVNTVTQALYDLTFTAASHERIMVVQVMGRDAGHLALHAGIAGGADVILIPELTPKLEEKVIENICLRIAQLRQENRKFALVVIAEGVKNLAGEKENYIGDSLAALIKEYSSKLCHQEDGDFCSLDEIDTRCNVLGHLQRCGSPTSFDRLLATVFGIKAVHLIEEERYNRLVVWENGSVESKSLDKVIPMIKWCHQEKICPSPVDSSGYMVQTARSLGIYLGEK</sequence>
<keyword evidence="3" id="KW-0963">Cytoplasm</keyword>
<dbReference type="PIRSF" id="PIRSF000532">
    <property type="entry name" value="ATP_PFK_prok"/>
    <property type="match status" value="1"/>
</dbReference>
<proteinExistence type="inferred from homology"/>
<dbReference type="GO" id="GO:0061621">
    <property type="term" value="P:canonical glycolysis"/>
    <property type="evidence" value="ECO:0007669"/>
    <property type="project" value="TreeGrafter"/>
</dbReference>
<dbReference type="Proteomes" id="UP000767446">
    <property type="component" value="Unassembled WGS sequence"/>
</dbReference>
<dbReference type="PRINTS" id="PR00476">
    <property type="entry name" value="PHFRCTKINASE"/>
</dbReference>
<dbReference type="Gene3D" id="3.40.50.450">
    <property type="match status" value="1"/>
</dbReference>
<comment type="cofactor">
    <cofactor evidence="1">
        <name>Mg(2+)</name>
        <dbReference type="ChEBI" id="CHEBI:18420"/>
    </cofactor>
</comment>
<evidence type="ECO:0000256" key="2">
    <source>
        <dbReference type="ARBA" id="ARBA00004679"/>
    </source>
</evidence>
<dbReference type="NCBIfam" id="NF002872">
    <property type="entry name" value="PRK03202.1"/>
    <property type="match status" value="1"/>
</dbReference>
<dbReference type="GO" id="GO:0048029">
    <property type="term" value="F:monosaccharide binding"/>
    <property type="evidence" value="ECO:0007669"/>
    <property type="project" value="TreeGrafter"/>
</dbReference>
<dbReference type="GO" id="GO:0005524">
    <property type="term" value="F:ATP binding"/>
    <property type="evidence" value="ECO:0007669"/>
    <property type="project" value="InterPro"/>
</dbReference>
<name>A0A941JQ94_9CHRO</name>
<dbReference type="GO" id="GO:0046872">
    <property type="term" value="F:metal ion binding"/>
    <property type="evidence" value="ECO:0007669"/>
    <property type="project" value="UniProtKB-KW"/>
</dbReference>
<keyword evidence="5" id="KW-0479">Metal-binding</keyword>
<keyword evidence="4" id="KW-0808">Transferase</keyword>
<evidence type="ECO:0000313" key="12">
    <source>
        <dbReference type="Proteomes" id="UP000767446"/>
    </source>
</evidence>
<keyword evidence="7" id="KW-0460">Magnesium</keyword>
<gene>
    <name evidence="11" type="ORF">DSM107014_12520</name>
</gene>
<dbReference type="AlphaFoldDB" id="A0A941JQ94"/>
<keyword evidence="6" id="KW-0418">Kinase</keyword>
<keyword evidence="8" id="KW-0324">Glycolysis</keyword>
<dbReference type="GO" id="GO:0005945">
    <property type="term" value="C:6-phosphofructokinase complex"/>
    <property type="evidence" value="ECO:0007669"/>
    <property type="project" value="TreeGrafter"/>
</dbReference>
<reference evidence="11" key="1">
    <citation type="submission" date="2021-02" db="EMBL/GenBank/DDBJ databases">
        <title>Metagenome analyses of Stigonema ocellatum DSM 106950, Chlorogloea purpurea SAG 13.99 and Gomphosphaeria aponina DSM 107014.</title>
        <authorList>
            <person name="Marter P."/>
            <person name="Huang S."/>
        </authorList>
    </citation>
    <scope>NUCLEOTIDE SEQUENCE</scope>
    <source>
        <strain evidence="11">JP213</strain>
    </source>
</reference>
<evidence type="ECO:0000256" key="7">
    <source>
        <dbReference type="ARBA" id="ARBA00022842"/>
    </source>
</evidence>
<protein>
    <submittedName>
        <fullName evidence="11">6-phosphofructokinase</fullName>
    </submittedName>
</protein>